<dbReference type="OrthoDB" id="1375719at2"/>
<dbReference type="Gene3D" id="3.40.30.10">
    <property type="entry name" value="Glutaredoxin"/>
    <property type="match status" value="1"/>
</dbReference>
<accession>A0A1M6BNL8</accession>
<dbReference type="PANTHER" id="PTHR45663">
    <property type="entry name" value="GEO12009P1"/>
    <property type="match status" value="1"/>
</dbReference>
<evidence type="ECO:0000313" key="2">
    <source>
        <dbReference type="EMBL" id="SHI50254.1"/>
    </source>
</evidence>
<protein>
    <submittedName>
        <fullName evidence="2">Thioredoxin 1</fullName>
    </submittedName>
</protein>
<dbReference type="GO" id="GO:0005829">
    <property type="term" value="C:cytosol"/>
    <property type="evidence" value="ECO:0007669"/>
    <property type="project" value="TreeGrafter"/>
</dbReference>
<dbReference type="Proteomes" id="UP000184232">
    <property type="component" value="Unassembled WGS sequence"/>
</dbReference>
<proteinExistence type="predicted"/>
<name>A0A1M6BNL8_9FLAO</name>
<reference evidence="2 3" key="1">
    <citation type="submission" date="2016-11" db="EMBL/GenBank/DDBJ databases">
        <authorList>
            <person name="Jaros S."/>
            <person name="Januszkiewicz K."/>
            <person name="Wedrychowicz H."/>
        </authorList>
    </citation>
    <scope>NUCLEOTIDE SEQUENCE [LARGE SCALE GENOMIC DNA]</scope>
    <source>
        <strain evidence="2 3">DSM 22807</strain>
    </source>
</reference>
<dbReference type="AlphaFoldDB" id="A0A1M6BNL8"/>
<dbReference type="InterPro" id="IPR013766">
    <property type="entry name" value="Thioredoxin_domain"/>
</dbReference>
<sequence length="101" mass="11274">MIMDNALQKIINNEIPTLVEFINSNCEPCAMIEPTLQQVKNLIGKRLSIFVVNIDDVPIVADEFSISSAPMLALFQSGDMVWKTPNVLSKQEIIEKVLNSI</sequence>
<dbReference type="GO" id="GO:0045454">
    <property type="term" value="P:cell redox homeostasis"/>
    <property type="evidence" value="ECO:0007669"/>
    <property type="project" value="TreeGrafter"/>
</dbReference>
<keyword evidence="3" id="KW-1185">Reference proteome</keyword>
<dbReference type="STRING" id="683124.SAMN05444337_0158"/>
<dbReference type="InterPro" id="IPR036249">
    <property type="entry name" value="Thioredoxin-like_sf"/>
</dbReference>
<evidence type="ECO:0000313" key="3">
    <source>
        <dbReference type="Proteomes" id="UP000184232"/>
    </source>
</evidence>
<dbReference type="EMBL" id="FQZH01000001">
    <property type="protein sequence ID" value="SHI50254.1"/>
    <property type="molecule type" value="Genomic_DNA"/>
</dbReference>
<dbReference type="PANTHER" id="PTHR45663:SF11">
    <property type="entry name" value="GEO12009P1"/>
    <property type="match status" value="1"/>
</dbReference>
<gene>
    <name evidence="2" type="ORF">SAMN05444337_0158</name>
</gene>
<dbReference type="PROSITE" id="PS51352">
    <property type="entry name" value="THIOREDOXIN_2"/>
    <property type="match status" value="1"/>
</dbReference>
<evidence type="ECO:0000259" key="1">
    <source>
        <dbReference type="PROSITE" id="PS51352"/>
    </source>
</evidence>
<organism evidence="2 3">
    <name type="scientific">Flavobacterium haoranii</name>
    <dbReference type="NCBI Taxonomy" id="683124"/>
    <lineage>
        <taxon>Bacteria</taxon>
        <taxon>Pseudomonadati</taxon>
        <taxon>Bacteroidota</taxon>
        <taxon>Flavobacteriia</taxon>
        <taxon>Flavobacteriales</taxon>
        <taxon>Flavobacteriaceae</taxon>
        <taxon>Flavobacterium</taxon>
    </lineage>
</organism>
<dbReference type="SUPFAM" id="SSF52833">
    <property type="entry name" value="Thioredoxin-like"/>
    <property type="match status" value="1"/>
</dbReference>
<feature type="domain" description="Thioredoxin" evidence="1">
    <location>
        <begin position="1"/>
        <end position="101"/>
    </location>
</feature>
<dbReference type="CDD" id="cd02947">
    <property type="entry name" value="TRX_family"/>
    <property type="match status" value="1"/>
</dbReference>
<dbReference type="Pfam" id="PF00085">
    <property type="entry name" value="Thioredoxin"/>
    <property type="match status" value="1"/>
</dbReference>
<dbReference type="GO" id="GO:0015035">
    <property type="term" value="F:protein-disulfide reductase activity"/>
    <property type="evidence" value="ECO:0007669"/>
    <property type="project" value="TreeGrafter"/>
</dbReference>